<protein>
    <submittedName>
        <fullName evidence="2">GNAT family N-acetyltransferase</fullName>
    </submittedName>
</protein>
<dbReference type="PROSITE" id="PS51186">
    <property type="entry name" value="GNAT"/>
    <property type="match status" value="1"/>
</dbReference>
<evidence type="ECO:0000259" key="1">
    <source>
        <dbReference type="PROSITE" id="PS51186"/>
    </source>
</evidence>
<feature type="domain" description="N-acetyltransferase" evidence="1">
    <location>
        <begin position="1"/>
        <end position="140"/>
    </location>
</feature>
<reference evidence="2 3" key="1">
    <citation type="submission" date="2020-04" db="EMBL/GenBank/DDBJ databases">
        <authorList>
            <person name="Pajer P."/>
            <person name="Broz P."/>
        </authorList>
    </citation>
    <scope>NUCLEOTIDE SEQUENCE [LARGE SCALE GENOMIC DNA]</scope>
    <source>
        <strain evidence="3">NRL-ATB46093</strain>
    </source>
</reference>
<organism evidence="2 3">
    <name type="scientific">Planococcus glaciei</name>
    <dbReference type="NCBI Taxonomy" id="459472"/>
    <lineage>
        <taxon>Bacteria</taxon>
        <taxon>Bacillati</taxon>
        <taxon>Bacillota</taxon>
        <taxon>Bacilli</taxon>
        <taxon>Bacillales</taxon>
        <taxon>Caryophanaceae</taxon>
        <taxon>Planococcus</taxon>
    </lineage>
</organism>
<dbReference type="Proteomes" id="UP000509222">
    <property type="component" value="Chromosome"/>
</dbReference>
<dbReference type="Pfam" id="PF00583">
    <property type="entry name" value="Acetyltransf_1"/>
    <property type="match status" value="1"/>
</dbReference>
<sequence length="143" mass="16572">MQYTAFLPLLEKYRDYNTSPANESIDKFAERLIRPDSMFFKIIEDGQLCGAIRVHWKEEGRFWVTPLFIHPDCQGRGIASKAMVMVEEQFPEAVSWELATILEEEGNCRLYEKAGYVRTGAAQQLNEKATLGYFKKLLKDVER</sequence>
<dbReference type="AlphaFoldDB" id="A0A7H8QFA7"/>
<dbReference type="InterPro" id="IPR016181">
    <property type="entry name" value="Acyl_CoA_acyltransferase"/>
</dbReference>
<proteinExistence type="predicted"/>
<evidence type="ECO:0000313" key="2">
    <source>
        <dbReference type="EMBL" id="QKX52626.1"/>
    </source>
</evidence>
<keyword evidence="2" id="KW-0808">Transferase</keyword>
<accession>A0A7H8QFA7</accession>
<dbReference type="EMBL" id="CP051177">
    <property type="protein sequence ID" value="QKX52626.1"/>
    <property type="molecule type" value="Genomic_DNA"/>
</dbReference>
<dbReference type="CDD" id="cd04301">
    <property type="entry name" value="NAT_SF"/>
    <property type="match status" value="1"/>
</dbReference>
<dbReference type="InterPro" id="IPR000182">
    <property type="entry name" value="GNAT_dom"/>
</dbReference>
<dbReference type="GO" id="GO:0016747">
    <property type="term" value="F:acyltransferase activity, transferring groups other than amino-acyl groups"/>
    <property type="evidence" value="ECO:0007669"/>
    <property type="project" value="InterPro"/>
</dbReference>
<gene>
    <name evidence="2" type="ORF">HF394_06065</name>
</gene>
<evidence type="ECO:0000313" key="3">
    <source>
        <dbReference type="Proteomes" id="UP000509222"/>
    </source>
</evidence>
<name>A0A7H8QFA7_9BACL</name>
<dbReference type="Gene3D" id="3.40.630.30">
    <property type="match status" value="1"/>
</dbReference>
<dbReference type="SUPFAM" id="SSF55729">
    <property type="entry name" value="Acyl-CoA N-acyltransferases (Nat)"/>
    <property type="match status" value="1"/>
</dbReference>
<keyword evidence="3" id="KW-1185">Reference proteome</keyword>
<reference evidence="3" key="2">
    <citation type="submission" date="2020-06" db="EMBL/GenBank/DDBJ databases">
        <title>Isolation of Planomicrobium glaciei.</title>
        <authorList>
            <person name="Malisova L."/>
            <person name="Safrankova R."/>
            <person name="Jakubu V."/>
            <person name="Spanelova P."/>
        </authorList>
    </citation>
    <scope>NUCLEOTIDE SEQUENCE [LARGE SCALE GENOMIC DNA]</scope>
    <source>
        <strain evidence="3">NRL-ATB46093</strain>
    </source>
</reference>